<dbReference type="AlphaFoldDB" id="A0A0F5HWR9"/>
<keyword evidence="1" id="KW-0812">Transmembrane</keyword>
<organism evidence="2 3">
    <name type="scientific">Bacillus thermotolerans</name>
    <name type="common">Quasibacillus thermotolerans</name>
    <dbReference type="NCBI Taxonomy" id="1221996"/>
    <lineage>
        <taxon>Bacteria</taxon>
        <taxon>Bacillati</taxon>
        <taxon>Bacillota</taxon>
        <taxon>Bacilli</taxon>
        <taxon>Bacillales</taxon>
        <taxon>Bacillaceae</taxon>
        <taxon>Bacillus</taxon>
    </lineage>
</organism>
<protein>
    <submittedName>
        <fullName evidence="2">Uncharacterized protein</fullName>
    </submittedName>
</protein>
<keyword evidence="1" id="KW-0472">Membrane</keyword>
<evidence type="ECO:0000256" key="1">
    <source>
        <dbReference type="SAM" id="Phobius"/>
    </source>
</evidence>
<evidence type="ECO:0000313" key="2">
    <source>
        <dbReference type="EMBL" id="KKB37678.1"/>
    </source>
</evidence>
<feature type="transmembrane region" description="Helical" evidence="1">
    <location>
        <begin position="12"/>
        <end position="29"/>
    </location>
</feature>
<keyword evidence="3" id="KW-1185">Reference proteome</keyword>
<dbReference type="EMBL" id="JWIR02000051">
    <property type="protein sequence ID" value="KKB37678.1"/>
    <property type="molecule type" value="Genomic_DNA"/>
</dbReference>
<proteinExistence type="predicted"/>
<accession>A0A0F5HWR9</accession>
<evidence type="ECO:0000313" key="3">
    <source>
        <dbReference type="Proteomes" id="UP000031563"/>
    </source>
</evidence>
<dbReference type="Proteomes" id="UP000031563">
    <property type="component" value="Unassembled WGS sequence"/>
</dbReference>
<keyword evidence="1" id="KW-1133">Transmembrane helix</keyword>
<sequence>MLLFSRQLGRITNFFNLTFCLPMYIITFFEECGIINKWLFRVFLNVEIFDYFVCGLLSLPNST</sequence>
<gene>
    <name evidence="2" type="ORF">QY95_02788</name>
</gene>
<name>A0A0F5HWR9_BACTR</name>
<comment type="caution">
    <text evidence="2">The sequence shown here is derived from an EMBL/GenBank/DDBJ whole genome shotgun (WGS) entry which is preliminary data.</text>
</comment>
<reference evidence="2" key="1">
    <citation type="submission" date="2015-02" db="EMBL/GenBank/DDBJ databases">
        <title>Genome Assembly of Bacillaceae bacterium MTCC 8252.</title>
        <authorList>
            <person name="Verma A."/>
            <person name="Khatri I."/>
            <person name="Mual P."/>
            <person name="Subramanian S."/>
            <person name="Krishnamurthi S."/>
        </authorList>
    </citation>
    <scope>NUCLEOTIDE SEQUENCE [LARGE SCALE GENOMIC DNA]</scope>
    <source>
        <strain evidence="2">MTCC 8252</strain>
    </source>
</reference>
<dbReference type="STRING" id="1221996.QY95_02788"/>